<protein>
    <submittedName>
        <fullName evidence="2">Uncharacterized protein</fullName>
    </submittedName>
</protein>
<accession>A0AAD4XFK7</accession>
<proteinExistence type="predicted"/>
<gene>
    <name evidence="2" type="ORF">MKW98_014190</name>
</gene>
<keyword evidence="3" id="KW-1185">Reference proteome</keyword>
<dbReference type="AlphaFoldDB" id="A0AAD4XFK7"/>
<dbReference type="EMBL" id="JAJJMB010010315">
    <property type="protein sequence ID" value="KAI3909773.1"/>
    <property type="molecule type" value="Genomic_DNA"/>
</dbReference>
<comment type="caution">
    <text evidence="2">The sequence shown here is derived from an EMBL/GenBank/DDBJ whole genome shotgun (WGS) entry which is preliminary data.</text>
</comment>
<feature type="compositionally biased region" description="Basic and acidic residues" evidence="1">
    <location>
        <begin position="17"/>
        <end position="40"/>
    </location>
</feature>
<name>A0AAD4XFK7_9MAGN</name>
<feature type="region of interest" description="Disordered" evidence="1">
    <location>
        <begin position="1"/>
        <end position="41"/>
    </location>
</feature>
<feature type="non-terminal residue" evidence="2">
    <location>
        <position position="57"/>
    </location>
</feature>
<evidence type="ECO:0000256" key="1">
    <source>
        <dbReference type="SAM" id="MobiDB-lite"/>
    </source>
</evidence>
<reference evidence="2" key="1">
    <citation type="submission" date="2022-04" db="EMBL/GenBank/DDBJ databases">
        <title>A functionally conserved STORR gene fusion in Papaver species that diverged 16.8 million years ago.</title>
        <authorList>
            <person name="Catania T."/>
        </authorList>
    </citation>
    <scope>NUCLEOTIDE SEQUENCE</scope>
    <source>
        <strain evidence="2">S-188037</strain>
    </source>
</reference>
<evidence type="ECO:0000313" key="2">
    <source>
        <dbReference type="EMBL" id="KAI3909773.1"/>
    </source>
</evidence>
<evidence type="ECO:0000313" key="3">
    <source>
        <dbReference type="Proteomes" id="UP001202328"/>
    </source>
</evidence>
<sequence>MSGFPAARMVQGSSSRSSREEQRGEDRHIQQQGRIQEKGSKKIFKAAQDWVQWIEEN</sequence>
<dbReference type="Proteomes" id="UP001202328">
    <property type="component" value="Unassembled WGS sequence"/>
</dbReference>
<organism evidence="2 3">
    <name type="scientific">Papaver atlanticum</name>
    <dbReference type="NCBI Taxonomy" id="357466"/>
    <lineage>
        <taxon>Eukaryota</taxon>
        <taxon>Viridiplantae</taxon>
        <taxon>Streptophyta</taxon>
        <taxon>Embryophyta</taxon>
        <taxon>Tracheophyta</taxon>
        <taxon>Spermatophyta</taxon>
        <taxon>Magnoliopsida</taxon>
        <taxon>Ranunculales</taxon>
        <taxon>Papaveraceae</taxon>
        <taxon>Papaveroideae</taxon>
        <taxon>Papaver</taxon>
    </lineage>
</organism>